<keyword evidence="4" id="KW-1185">Reference proteome</keyword>
<dbReference type="GO" id="GO:0005737">
    <property type="term" value="C:cytoplasm"/>
    <property type="evidence" value="ECO:0007669"/>
    <property type="project" value="TreeGrafter"/>
</dbReference>
<organism evidence="3 4">
    <name type="scientific">Sphingomonas pokkalii</name>
    <dbReference type="NCBI Taxonomy" id="2175090"/>
    <lineage>
        <taxon>Bacteria</taxon>
        <taxon>Pseudomonadati</taxon>
        <taxon>Pseudomonadota</taxon>
        <taxon>Alphaproteobacteria</taxon>
        <taxon>Sphingomonadales</taxon>
        <taxon>Sphingomonadaceae</taxon>
        <taxon>Sphingomonas</taxon>
    </lineage>
</organism>
<proteinExistence type="predicted"/>
<dbReference type="EMBL" id="QENQ01000001">
    <property type="protein sequence ID" value="PVX28837.1"/>
    <property type="molecule type" value="Genomic_DNA"/>
</dbReference>
<protein>
    <submittedName>
        <fullName evidence="3">FAD-dependent oxidoreductase</fullName>
    </submittedName>
</protein>
<dbReference type="Gene3D" id="3.30.9.10">
    <property type="entry name" value="D-Amino Acid Oxidase, subunit A, domain 2"/>
    <property type="match status" value="1"/>
</dbReference>
<comment type="caution">
    <text evidence="3">The sequence shown here is derived from an EMBL/GenBank/DDBJ whole genome shotgun (WGS) entry which is preliminary data.</text>
</comment>
<evidence type="ECO:0000313" key="4">
    <source>
        <dbReference type="Proteomes" id="UP000245890"/>
    </source>
</evidence>
<evidence type="ECO:0000259" key="2">
    <source>
        <dbReference type="Pfam" id="PF01266"/>
    </source>
</evidence>
<dbReference type="AlphaFoldDB" id="A0A2U0SBT4"/>
<dbReference type="SUPFAM" id="SSF54373">
    <property type="entry name" value="FAD-linked reductases, C-terminal domain"/>
    <property type="match status" value="1"/>
</dbReference>
<dbReference type="Proteomes" id="UP000245890">
    <property type="component" value="Unassembled WGS sequence"/>
</dbReference>
<reference evidence="3 4" key="1">
    <citation type="submission" date="2018-05" db="EMBL/GenBank/DDBJ databases">
        <title>Description of Sphingomonas pokkalii sp nov, isolated from the rhizosphere of saline tolerant pokkali rice and its draft genome analysis.</title>
        <authorList>
            <person name="Menon R."/>
            <person name="Kumari S."/>
            <person name="Rameshkumar N."/>
        </authorList>
    </citation>
    <scope>NUCLEOTIDE SEQUENCE [LARGE SCALE GENOMIC DNA]</scope>
    <source>
        <strain evidence="3 4">L3B27</strain>
    </source>
</reference>
<evidence type="ECO:0000313" key="3">
    <source>
        <dbReference type="EMBL" id="PVX28837.1"/>
    </source>
</evidence>
<sequence length="413" mass="43345">MQREMNVIGGGVVGLASALALARAGFAVTVIDDDPGRQAASWGNAGHIAIEQVAPLASWATVRSLPRRRFAAGGAVGLPPAAWRRWLPFGLRLLGAARPARFAVGKAALGGLLAEAMPAWQRLGETLGQPGLLRIDGHIVAWSRPAAAAAGWRSWMAADIGTAAFRDTSRAERAAFPGGPLADAIRFTNTAQIADLGRLDRALRAALAAAGGVFRAGAAGLEMVDGAARVRLDGSLLAEGPVLVAGGARSGTLLAPLGRRVPIIAERGYHLRTSDHDWPADLPPMVFEDRSMIVTRYADCVQVASFVEFAAIDTPADPAKWERLEAHVAALGLPLRGPFTRWIGARPTLPDYLPAIGRSARAPNLLYAFGHQHLGLTLAALTGEIVAALAADAPPVVDLAPFSIERFGSRTKQ</sequence>
<dbReference type="SUPFAM" id="SSF51971">
    <property type="entry name" value="Nucleotide-binding domain"/>
    <property type="match status" value="1"/>
</dbReference>
<dbReference type="GO" id="GO:0016491">
    <property type="term" value="F:oxidoreductase activity"/>
    <property type="evidence" value="ECO:0007669"/>
    <property type="project" value="UniProtKB-KW"/>
</dbReference>
<dbReference type="PANTHER" id="PTHR13847">
    <property type="entry name" value="SARCOSINE DEHYDROGENASE-RELATED"/>
    <property type="match status" value="1"/>
</dbReference>
<gene>
    <name evidence="3" type="ORF">DD559_05420</name>
</gene>
<dbReference type="Gene3D" id="3.50.50.60">
    <property type="entry name" value="FAD/NAD(P)-binding domain"/>
    <property type="match status" value="2"/>
</dbReference>
<evidence type="ECO:0000256" key="1">
    <source>
        <dbReference type="ARBA" id="ARBA00023002"/>
    </source>
</evidence>
<dbReference type="InterPro" id="IPR036188">
    <property type="entry name" value="FAD/NAD-bd_sf"/>
</dbReference>
<keyword evidence="1" id="KW-0560">Oxidoreductase</keyword>
<dbReference type="OrthoDB" id="9805337at2"/>
<dbReference type="Pfam" id="PF01266">
    <property type="entry name" value="DAO"/>
    <property type="match status" value="1"/>
</dbReference>
<name>A0A2U0SBT4_9SPHN</name>
<dbReference type="PANTHER" id="PTHR13847:SF289">
    <property type="entry name" value="GLYCINE OXIDASE"/>
    <property type="match status" value="1"/>
</dbReference>
<dbReference type="RefSeq" id="WP_116468281.1">
    <property type="nucleotide sequence ID" value="NZ_QENQ01000001.1"/>
</dbReference>
<dbReference type="InterPro" id="IPR006076">
    <property type="entry name" value="FAD-dep_OxRdtase"/>
</dbReference>
<feature type="domain" description="FAD dependent oxidoreductase" evidence="2">
    <location>
        <begin position="7"/>
        <end position="389"/>
    </location>
</feature>
<accession>A0A2U0SBT4</accession>